<dbReference type="EMBL" id="CP029463">
    <property type="protein sequence ID" value="AWM14264.1"/>
    <property type="molecule type" value="Genomic_DNA"/>
</dbReference>
<keyword evidence="1" id="KW-0732">Signal</keyword>
<evidence type="ECO:0000313" key="4">
    <source>
        <dbReference type="Proteomes" id="UP000245429"/>
    </source>
</evidence>
<dbReference type="Proteomes" id="UP000245429">
    <property type="component" value="Chromosome"/>
</dbReference>
<evidence type="ECO:0000256" key="1">
    <source>
        <dbReference type="ARBA" id="ARBA00022729"/>
    </source>
</evidence>
<dbReference type="NCBIfam" id="TIGR04183">
    <property type="entry name" value="Por_Secre_tail"/>
    <property type="match status" value="1"/>
</dbReference>
<sequence>MKQSLLLISLIFGINISVKSQMYVSPGTSVLVNDQFLYVKADIRLDDTSRMYLRNQSQLLQATTSIGLNTGTGLLSVFQEGTSDNFQYNYWCSPVGFPGGTLNNMFGITQLYRPTGLTTSTQVGIAPYSQFDGVADPLTVASRWIYKFSASNSYSQWVYVGASHAVNPGLGFTMKGVSGTDNLIADPAEGVENNPGNAQRYDFRGKPYDGNISNAVATDNLTLIGNPYSSAIDLNSFLMDPLNAAYINGQAYFWEQSSTTHFVSEYDGGYGIYNPGTGIYTPADFWNYDGEGSQETDLGGTGVVYQRRFSPIGQGFMVKGVANGNVVMRNRYRVYVKEGAVNLSEFQRGGAVSQREGVESEYFERIPNIAGIDYTKIKKTTSPYIRVNTIYNDQATHPSTIAFDDHATNGFDYGYDGQSASENASKGFYYIVEDSPFEYVATAIKFDIDVKIPVGFRCDEETNFKVQVEGVYSGFDENQGVYLHDKQTNIYYDIKNNSFSITLPEGDNKTRFEITFRNYDKELLNQTTLLEDAFEVYQDNQNAVLTILNTLGKDVLNVEMYDVTGKVVINKENLGKGNEIKFPTTNLTDGVYIVRVKTRDLSLDKKVLVSRK</sequence>
<dbReference type="KEGG" id="fse:DI487_10630"/>
<dbReference type="AlphaFoldDB" id="A0A2U8QWJ7"/>
<accession>A0A2U8QWJ7</accession>
<organism evidence="3 4">
    <name type="scientific">Flavobacterium sediminis</name>
    <dbReference type="NCBI Taxonomy" id="2201181"/>
    <lineage>
        <taxon>Bacteria</taxon>
        <taxon>Pseudomonadati</taxon>
        <taxon>Bacteroidota</taxon>
        <taxon>Flavobacteriia</taxon>
        <taxon>Flavobacteriales</taxon>
        <taxon>Flavobacteriaceae</taxon>
        <taxon>Flavobacterium</taxon>
    </lineage>
</organism>
<name>A0A2U8QWJ7_9FLAO</name>
<protein>
    <submittedName>
        <fullName evidence="3">Secretion protein</fullName>
    </submittedName>
</protein>
<dbReference type="Pfam" id="PF18962">
    <property type="entry name" value="Por_Secre_tail"/>
    <property type="match status" value="1"/>
</dbReference>
<proteinExistence type="predicted"/>
<feature type="domain" description="Secretion system C-terminal sorting" evidence="2">
    <location>
        <begin position="544"/>
        <end position="609"/>
    </location>
</feature>
<evidence type="ECO:0000259" key="2">
    <source>
        <dbReference type="Pfam" id="PF18962"/>
    </source>
</evidence>
<dbReference type="OrthoDB" id="2582440at2"/>
<gene>
    <name evidence="3" type="ORF">DI487_10630</name>
</gene>
<evidence type="ECO:0000313" key="3">
    <source>
        <dbReference type="EMBL" id="AWM14264.1"/>
    </source>
</evidence>
<reference evidence="3 4" key="1">
    <citation type="submission" date="2018-05" db="EMBL/GenBank/DDBJ databases">
        <title>Flavobacterium sp. MEBiC07310.</title>
        <authorList>
            <person name="Baek K."/>
        </authorList>
    </citation>
    <scope>NUCLEOTIDE SEQUENCE [LARGE SCALE GENOMIC DNA]</scope>
    <source>
        <strain evidence="3 4">MEBiC07310</strain>
    </source>
</reference>
<keyword evidence="4" id="KW-1185">Reference proteome</keyword>
<dbReference type="RefSeq" id="WP_109569624.1">
    <property type="nucleotide sequence ID" value="NZ_CP029463.1"/>
</dbReference>
<dbReference type="InterPro" id="IPR026444">
    <property type="entry name" value="Secre_tail"/>
</dbReference>